<dbReference type="InterPro" id="IPR033856">
    <property type="entry name" value="Trp_halogen"/>
</dbReference>
<feature type="binding site" evidence="2">
    <location>
        <position position="345"/>
    </location>
    <ligand>
        <name>L-tryptophan</name>
        <dbReference type="ChEBI" id="CHEBI:57912"/>
    </ligand>
</feature>
<accession>A0A3N5D8J8</accession>
<keyword evidence="4" id="KW-1185">Reference proteome</keyword>
<sequence>MSEPARPPLRVVVLGGGTAGWMTAAGLARLLPGMANVQLIESEDIGIVGVGEATLPHIRGFVERLGIDEAAFMRATHATYKLGIDFRDFGRLGESYIHPFGSFGEEVAGVGFHHWWLQLQSQGMAGDLGNYSLAVAAARADRFAPPAGDASLASTYGYAYQFDATLFGPFMRDFGLGIGVARHEGLVIEVERDAQTGDVTALVLEDGRRIEGDLFVDCSGFRSVLLGQELGEEWEDWTHWLPCDRAAAMPCTHATGAIRPYTTATAMPAGWRWRIPLQHRMGNGYVFASSFTSEDEACETIRSAADGEPLADPRILRFRPGRRRRSWSHNVVGVGLASGFLEPLESTSIYLAQMAITYLIELFPEGPGIDPRDRNEFNRLVDMEYDRVRDFLILHYHATTRDDSDFWNHVRTMTVPDSLADKMELWRRAGRIEKYSDGLFYDASWIAVYLGQGVFPERHDPRTSLADPARVEGALERLKRTIADHVAAMPAHADYLHRESARLAEEA</sequence>
<dbReference type="PIRSF" id="PIRSF011396">
    <property type="entry name" value="Trp_halogenase"/>
    <property type="match status" value="1"/>
</dbReference>
<comment type="caution">
    <text evidence="3">The sequence shown here is derived from an EMBL/GenBank/DDBJ whole genome shotgun (WGS) entry which is preliminary data.</text>
</comment>
<feature type="active site" evidence="1">
    <location>
        <position position="81"/>
    </location>
</feature>
<dbReference type="AlphaFoldDB" id="A0A3N5D8J8"/>
<gene>
    <name evidence="3" type="ORF">EG799_04380</name>
</gene>
<keyword evidence="2" id="KW-0274">FAD</keyword>
<evidence type="ECO:0000313" key="4">
    <source>
        <dbReference type="Proteomes" id="UP000275232"/>
    </source>
</evidence>
<dbReference type="SUPFAM" id="SSF51905">
    <property type="entry name" value="FAD/NAD(P)-binding domain"/>
    <property type="match status" value="1"/>
</dbReference>
<name>A0A3N5D8J8_9SPHN</name>
<dbReference type="Gene3D" id="3.50.50.60">
    <property type="entry name" value="FAD/NAD(P)-binding domain"/>
    <property type="match status" value="1"/>
</dbReference>
<dbReference type="PANTHER" id="PTHR43747:SF4">
    <property type="entry name" value="FLAVIN-DEPENDENT TRYPTOPHAN HALOGENASE"/>
    <property type="match status" value="1"/>
</dbReference>
<dbReference type="Proteomes" id="UP000275232">
    <property type="component" value="Unassembled WGS sequence"/>
</dbReference>
<keyword evidence="2" id="KW-0285">Flavoprotein</keyword>
<organism evidence="3 4">
    <name type="scientific">Aurantiacibacter spongiae</name>
    <dbReference type="NCBI Taxonomy" id="2488860"/>
    <lineage>
        <taxon>Bacteria</taxon>
        <taxon>Pseudomonadati</taxon>
        <taxon>Pseudomonadota</taxon>
        <taxon>Alphaproteobacteria</taxon>
        <taxon>Sphingomonadales</taxon>
        <taxon>Erythrobacteraceae</taxon>
        <taxon>Aurantiacibacter</taxon>
    </lineage>
</organism>
<feature type="binding site" evidence="2">
    <location>
        <begin position="16"/>
        <end position="19"/>
    </location>
    <ligand>
        <name>FAD</name>
        <dbReference type="ChEBI" id="CHEBI:57692"/>
    </ligand>
</feature>
<dbReference type="EMBL" id="RPFZ01000001">
    <property type="protein sequence ID" value="RPF70938.1"/>
    <property type="molecule type" value="Genomic_DNA"/>
</dbReference>
<keyword evidence="2" id="KW-0547">Nucleotide-binding</keyword>
<evidence type="ECO:0000313" key="3">
    <source>
        <dbReference type="EMBL" id="RPF70938.1"/>
    </source>
</evidence>
<feature type="binding site" evidence="2">
    <location>
        <position position="336"/>
    </location>
    <ligand>
        <name>FAD</name>
        <dbReference type="ChEBI" id="CHEBI:57692"/>
    </ligand>
</feature>
<dbReference type="OrthoDB" id="462203at2"/>
<evidence type="ECO:0000256" key="2">
    <source>
        <dbReference type="PIRSR" id="PIRSR011396-2"/>
    </source>
</evidence>
<feature type="binding site" evidence="2">
    <location>
        <position position="187"/>
    </location>
    <ligand>
        <name>FAD</name>
        <dbReference type="ChEBI" id="CHEBI:57692"/>
    </ligand>
</feature>
<dbReference type="Pfam" id="PF04820">
    <property type="entry name" value="Trp_halogenase"/>
    <property type="match status" value="1"/>
</dbReference>
<evidence type="ECO:0000256" key="1">
    <source>
        <dbReference type="PIRSR" id="PIRSR011396-1"/>
    </source>
</evidence>
<feature type="binding site" evidence="2">
    <location>
        <position position="81"/>
    </location>
    <ligand>
        <name>7-chloro-L-tryptophan</name>
        <dbReference type="ChEBI" id="CHEBI:58713"/>
    </ligand>
</feature>
<protein>
    <submittedName>
        <fullName evidence="3">Tryptophan 7-halogenase</fullName>
    </submittedName>
</protein>
<dbReference type="InterPro" id="IPR036188">
    <property type="entry name" value="FAD/NAD-bd_sf"/>
</dbReference>
<dbReference type="PANTHER" id="PTHR43747">
    <property type="entry name" value="FAD-BINDING PROTEIN"/>
    <property type="match status" value="1"/>
</dbReference>
<reference evidence="3 4" key="1">
    <citation type="submission" date="2018-11" db="EMBL/GenBank/DDBJ databases">
        <title>Erythrobacter spongiae sp. nov., isolated from a marine sponge.</title>
        <authorList>
            <person name="Zhuang L."/>
            <person name="Luo L."/>
        </authorList>
    </citation>
    <scope>NUCLEOTIDE SEQUENCE [LARGE SCALE GENOMIC DNA]</scope>
    <source>
        <strain evidence="3 4">HN-E23</strain>
    </source>
</reference>
<dbReference type="GO" id="GO:0004497">
    <property type="term" value="F:monooxygenase activity"/>
    <property type="evidence" value="ECO:0007669"/>
    <property type="project" value="InterPro"/>
</dbReference>
<dbReference type="RefSeq" id="WP_123878900.1">
    <property type="nucleotide sequence ID" value="NZ_RPFZ01000001.1"/>
</dbReference>
<dbReference type="InterPro" id="IPR050816">
    <property type="entry name" value="Flavin-dep_Halogenase_NPB"/>
</dbReference>
<feature type="binding site" evidence="2">
    <location>
        <position position="349"/>
    </location>
    <ligand>
        <name>FAD</name>
        <dbReference type="ChEBI" id="CHEBI:57692"/>
    </ligand>
</feature>
<dbReference type="InterPro" id="IPR006905">
    <property type="entry name" value="Flavin_halogenase"/>
</dbReference>
<dbReference type="GO" id="GO:0000166">
    <property type="term" value="F:nucleotide binding"/>
    <property type="evidence" value="ECO:0007669"/>
    <property type="project" value="UniProtKB-KW"/>
</dbReference>
<proteinExistence type="predicted"/>